<dbReference type="GO" id="GO:0005524">
    <property type="term" value="F:ATP binding"/>
    <property type="evidence" value="ECO:0007669"/>
    <property type="project" value="UniProtKB-KW"/>
</dbReference>
<proteinExistence type="predicted"/>
<dbReference type="PROSITE" id="PS51194">
    <property type="entry name" value="HELICASE_CTER"/>
    <property type="match status" value="1"/>
</dbReference>
<evidence type="ECO:0000313" key="7">
    <source>
        <dbReference type="Proteomes" id="UP001642360"/>
    </source>
</evidence>
<dbReference type="AlphaFoldDB" id="A0ABC8SZ90"/>
<evidence type="ECO:0000256" key="2">
    <source>
        <dbReference type="ARBA" id="ARBA00022801"/>
    </source>
</evidence>
<organism evidence="6 7">
    <name type="scientific">Ilex paraguariensis</name>
    <name type="common">yerba mate</name>
    <dbReference type="NCBI Taxonomy" id="185542"/>
    <lineage>
        <taxon>Eukaryota</taxon>
        <taxon>Viridiplantae</taxon>
        <taxon>Streptophyta</taxon>
        <taxon>Embryophyta</taxon>
        <taxon>Tracheophyta</taxon>
        <taxon>Spermatophyta</taxon>
        <taxon>Magnoliopsida</taxon>
        <taxon>eudicotyledons</taxon>
        <taxon>Gunneridae</taxon>
        <taxon>Pentapetalae</taxon>
        <taxon>asterids</taxon>
        <taxon>campanulids</taxon>
        <taxon>Aquifoliales</taxon>
        <taxon>Aquifoliaceae</taxon>
        <taxon>Ilex</taxon>
    </lineage>
</organism>
<dbReference type="PANTHER" id="PTHR14025:SF20">
    <property type="entry name" value="FANCONI ANEMIA GROUP M PROTEIN"/>
    <property type="match status" value="1"/>
</dbReference>
<dbReference type="Proteomes" id="UP001642360">
    <property type="component" value="Unassembled WGS sequence"/>
</dbReference>
<dbReference type="SMART" id="SM00490">
    <property type="entry name" value="HELICc"/>
    <property type="match status" value="1"/>
</dbReference>
<dbReference type="InterPro" id="IPR001650">
    <property type="entry name" value="Helicase_C-like"/>
</dbReference>
<dbReference type="InterPro" id="IPR027417">
    <property type="entry name" value="P-loop_NTPase"/>
</dbReference>
<dbReference type="Gene3D" id="3.40.50.300">
    <property type="entry name" value="P-loop containing nucleotide triphosphate hydrolases"/>
    <property type="match status" value="1"/>
</dbReference>
<gene>
    <name evidence="6" type="ORF">ILEXP_LOCUS31372</name>
</gene>
<evidence type="ECO:0000313" key="6">
    <source>
        <dbReference type="EMBL" id="CAK9162501.1"/>
    </source>
</evidence>
<keyword evidence="1" id="KW-0547">Nucleotide-binding</keyword>
<dbReference type="EMBL" id="CAUOFW020003880">
    <property type="protein sequence ID" value="CAK9162501.1"/>
    <property type="molecule type" value="Genomic_DNA"/>
</dbReference>
<dbReference type="GO" id="GO:0004386">
    <property type="term" value="F:helicase activity"/>
    <property type="evidence" value="ECO:0007669"/>
    <property type="project" value="UniProtKB-KW"/>
</dbReference>
<evidence type="ECO:0000259" key="5">
    <source>
        <dbReference type="PROSITE" id="PS51194"/>
    </source>
</evidence>
<protein>
    <recommendedName>
        <fullName evidence="5">Helicase C-terminal domain-containing protein</fullName>
    </recommendedName>
</protein>
<keyword evidence="2" id="KW-0378">Hydrolase</keyword>
<sequence>MRFLFPGKTSKGQSQKVQQAVLEKFRAGGYNVIVATSIGEEGLDIMEVDLVICFDANVSPLRMIQRMGRTGRKHEGRVDILLLFNLLVLACEGSELKGYRRKQANSKAIKKHMRNGGINSFNFHSSPRMIPHIFKPEVQFVELSIKQFIPRGKKVTDEHPVQIPVFKTKLTDAETDLIANYFHPTRENTWKPSLIAFPHFQAFPSRVHRVVHSLRTGMLIETMQRLQGLSFLRDSKAFSVQEEAASELCRRVEPVEHPDNVMKGAPPSPSTPQNCHEPISSIFLRFIQHMQRVMIVCWKGGALVGQRIVVQCSLVGAYNSGECGCGNGIVIYVELWCLKTWMQRCGAKVGGRDCGGGNGPC</sequence>
<dbReference type="PANTHER" id="PTHR14025">
    <property type="entry name" value="FANCONI ANEMIA GROUP M FANCM FAMILY MEMBER"/>
    <property type="match status" value="1"/>
</dbReference>
<keyword evidence="3" id="KW-0347">Helicase</keyword>
<evidence type="ECO:0000256" key="4">
    <source>
        <dbReference type="ARBA" id="ARBA00022840"/>
    </source>
</evidence>
<comment type="caution">
    <text evidence="6">The sequence shown here is derived from an EMBL/GenBank/DDBJ whole genome shotgun (WGS) entry which is preliminary data.</text>
</comment>
<dbReference type="Pfam" id="PF00271">
    <property type="entry name" value="Helicase_C"/>
    <property type="match status" value="1"/>
</dbReference>
<reference evidence="6 7" key="1">
    <citation type="submission" date="2024-02" db="EMBL/GenBank/DDBJ databases">
        <authorList>
            <person name="Vignale AGUSTIN F."/>
            <person name="Sosa J E."/>
            <person name="Modenutti C."/>
        </authorList>
    </citation>
    <scope>NUCLEOTIDE SEQUENCE [LARGE SCALE GENOMIC DNA]</scope>
</reference>
<dbReference type="SUPFAM" id="SSF52540">
    <property type="entry name" value="P-loop containing nucleoside triphosphate hydrolases"/>
    <property type="match status" value="1"/>
</dbReference>
<accession>A0ABC8SZ90</accession>
<feature type="domain" description="Helicase C-terminal" evidence="5">
    <location>
        <begin position="1"/>
        <end position="117"/>
    </location>
</feature>
<evidence type="ECO:0000256" key="3">
    <source>
        <dbReference type="ARBA" id="ARBA00022806"/>
    </source>
</evidence>
<keyword evidence="4" id="KW-0067">ATP-binding</keyword>
<keyword evidence="7" id="KW-1185">Reference proteome</keyword>
<name>A0ABC8SZ90_9AQUA</name>
<dbReference type="GO" id="GO:0016787">
    <property type="term" value="F:hydrolase activity"/>
    <property type="evidence" value="ECO:0007669"/>
    <property type="project" value="UniProtKB-KW"/>
</dbReference>
<evidence type="ECO:0000256" key="1">
    <source>
        <dbReference type="ARBA" id="ARBA00022741"/>
    </source>
</evidence>